<feature type="chain" id="PRO_5042146294" evidence="11">
    <location>
        <begin position="23"/>
        <end position="281"/>
    </location>
</feature>
<keyword evidence="2 10" id="KW-0812">Transmembrane</keyword>
<keyword evidence="3 11" id="KW-0732">Signal</keyword>
<keyword evidence="6 10" id="KW-0472">Membrane</keyword>
<evidence type="ECO:0000256" key="8">
    <source>
        <dbReference type="ARBA" id="ARBA00038311"/>
    </source>
</evidence>
<reference evidence="12" key="1">
    <citation type="submission" date="2022-07" db="EMBL/GenBank/DDBJ databases">
        <title>Draft genome sequence of Zalerion maritima ATCC 34329, a (micro)plastics degrading marine fungus.</title>
        <authorList>
            <person name="Paco A."/>
            <person name="Goncalves M.F.M."/>
            <person name="Rocha-Santos T.A.P."/>
            <person name="Alves A."/>
        </authorList>
    </citation>
    <scope>NUCLEOTIDE SEQUENCE</scope>
    <source>
        <strain evidence="12">ATCC 34329</strain>
    </source>
</reference>
<protein>
    <submittedName>
        <fullName evidence="12">Increased recombination centers protein 22</fullName>
    </submittedName>
</protein>
<evidence type="ECO:0000313" key="12">
    <source>
        <dbReference type="EMBL" id="KAJ2901683.1"/>
    </source>
</evidence>
<sequence length="281" mass="30409">MVFFSRFSTLALLALRATSVLARDAGSELPIVDDFVGQEGARDPRDFQLKAAISAEFPDADIFGVKLVNGRPTKSIVTVTNNEDAEINVMVVTGTLTTTKELPIDTPQYKATVANLTATSYNMAVSPGDSADLPYSFVLDINPQDVQLQVVAVITNSKGNLFQVSAYNGTAEIVEAPTSIFDPQIIFLYLFLSGVFGGTMYWVYKTWIEALFPQAKRAPRPAKKAAVAAPEPQVLSDGEGAGVTSGTDKEYDESWIPDHHINKPVARRVKSSASSKKRSAE</sequence>
<evidence type="ECO:0000256" key="11">
    <source>
        <dbReference type="SAM" id="SignalP"/>
    </source>
</evidence>
<keyword evidence="13" id="KW-1185">Reference proteome</keyword>
<evidence type="ECO:0000256" key="3">
    <source>
        <dbReference type="ARBA" id="ARBA00022729"/>
    </source>
</evidence>
<dbReference type="PANTHER" id="PTHR12924:SF0">
    <property type="entry name" value="TRANSLOCON-ASSOCIATED PROTEIN SUBUNIT ALPHA"/>
    <property type="match status" value="1"/>
</dbReference>
<dbReference type="AlphaFoldDB" id="A0AAD5WTS0"/>
<evidence type="ECO:0000256" key="1">
    <source>
        <dbReference type="ARBA" id="ARBA00004115"/>
    </source>
</evidence>
<dbReference type="PANTHER" id="PTHR12924">
    <property type="entry name" value="TRANSLOCON-ASSOCIATED PROTEIN, ALPHA SUBUNIT"/>
    <property type="match status" value="1"/>
</dbReference>
<feature type="region of interest" description="Disordered" evidence="9">
    <location>
        <begin position="226"/>
        <end position="281"/>
    </location>
</feature>
<comment type="similarity">
    <text evidence="8">Belongs to the IRC22 family.</text>
</comment>
<comment type="function">
    <text evidence="7">Is probably involved in a pathway contributing to genomic integrity.</text>
</comment>
<organism evidence="12 13">
    <name type="scientific">Zalerion maritima</name>
    <dbReference type="NCBI Taxonomy" id="339359"/>
    <lineage>
        <taxon>Eukaryota</taxon>
        <taxon>Fungi</taxon>
        <taxon>Dikarya</taxon>
        <taxon>Ascomycota</taxon>
        <taxon>Pezizomycotina</taxon>
        <taxon>Sordariomycetes</taxon>
        <taxon>Lulworthiomycetidae</taxon>
        <taxon>Lulworthiales</taxon>
        <taxon>Lulworthiaceae</taxon>
        <taxon>Zalerion</taxon>
    </lineage>
</organism>
<evidence type="ECO:0000256" key="6">
    <source>
        <dbReference type="ARBA" id="ARBA00023136"/>
    </source>
</evidence>
<feature type="transmembrane region" description="Helical" evidence="10">
    <location>
        <begin position="186"/>
        <end position="204"/>
    </location>
</feature>
<dbReference type="Pfam" id="PF03896">
    <property type="entry name" value="TRAP_alpha"/>
    <property type="match status" value="1"/>
</dbReference>
<feature type="signal peptide" evidence="11">
    <location>
        <begin position="1"/>
        <end position="22"/>
    </location>
</feature>
<comment type="caution">
    <text evidence="12">The sequence shown here is derived from an EMBL/GenBank/DDBJ whole genome shotgun (WGS) entry which is preliminary data.</text>
</comment>
<evidence type="ECO:0000256" key="2">
    <source>
        <dbReference type="ARBA" id="ARBA00022692"/>
    </source>
</evidence>
<evidence type="ECO:0000313" key="13">
    <source>
        <dbReference type="Proteomes" id="UP001201980"/>
    </source>
</evidence>
<evidence type="ECO:0000256" key="4">
    <source>
        <dbReference type="ARBA" id="ARBA00022824"/>
    </source>
</evidence>
<evidence type="ECO:0000256" key="7">
    <source>
        <dbReference type="ARBA" id="ARBA00037565"/>
    </source>
</evidence>
<name>A0AAD5WTS0_9PEZI</name>
<proteinExistence type="inferred from homology"/>
<dbReference type="EMBL" id="JAKWBI020000142">
    <property type="protein sequence ID" value="KAJ2901683.1"/>
    <property type="molecule type" value="Genomic_DNA"/>
</dbReference>
<comment type="subcellular location">
    <subcellularLocation>
        <location evidence="1">Endoplasmic reticulum membrane</location>
        <topology evidence="1">Single-pass type I membrane protein</topology>
    </subcellularLocation>
</comment>
<accession>A0AAD5WTS0</accession>
<dbReference type="InterPro" id="IPR005595">
    <property type="entry name" value="TRAP_alpha"/>
</dbReference>
<evidence type="ECO:0000256" key="5">
    <source>
        <dbReference type="ARBA" id="ARBA00022989"/>
    </source>
</evidence>
<gene>
    <name evidence="12" type="ORF">MKZ38_001553</name>
</gene>
<dbReference type="GO" id="GO:0005789">
    <property type="term" value="C:endoplasmic reticulum membrane"/>
    <property type="evidence" value="ECO:0007669"/>
    <property type="project" value="UniProtKB-SubCell"/>
</dbReference>
<evidence type="ECO:0000256" key="10">
    <source>
        <dbReference type="SAM" id="Phobius"/>
    </source>
</evidence>
<keyword evidence="5 10" id="KW-1133">Transmembrane helix</keyword>
<dbReference type="Proteomes" id="UP001201980">
    <property type="component" value="Unassembled WGS sequence"/>
</dbReference>
<keyword evidence="4" id="KW-0256">Endoplasmic reticulum</keyword>
<evidence type="ECO:0000256" key="9">
    <source>
        <dbReference type="SAM" id="MobiDB-lite"/>
    </source>
</evidence>